<reference evidence="2 3" key="1">
    <citation type="journal article" date="2020" name="Nat. Food">
        <title>A phased Vanilla planifolia genome enables genetic improvement of flavour and production.</title>
        <authorList>
            <person name="Hasing T."/>
            <person name="Tang H."/>
            <person name="Brym M."/>
            <person name="Khazi F."/>
            <person name="Huang T."/>
            <person name="Chambers A.H."/>
        </authorList>
    </citation>
    <scope>NUCLEOTIDE SEQUENCE [LARGE SCALE GENOMIC DNA]</scope>
    <source>
        <tissue evidence="2">Leaf</tissue>
    </source>
</reference>
<sequence length="136" mass="14619">MQEALNRRNAAAIAAAEALEEALSTESILRSLSMFCNLFFSPNTGNPIPAINTFLDIYDDTMKGHQSLHPSLQLRTGKTPADALSMNRANSAKLWVEAALSMDLEVAKLASCISRKSKASTGNYSCSAEGKPGRNL</sequence>
<proteinExistence type="predicted"/>
<dbReference type="AlphaFoldDB" id="A0A835QP86"/>
<dbReference type="OrthoDB" id="1918502at2759"/>
<dbReference type="Proteomes" id="UP000639772">
    <property type="component" value="Chromosome 7"/>
</dbReference>
<dbReference type="InterPro" id="IPR010341">
    <property type="entry name" value="DUF936_pln"/>
</dbReference>
<protein>
    <recommendedName>
        <fullName evidence="1">DUF6857 domain-containing protein</fullName>
    </recommendedName>
</protein>
<name>A0A835QP86_VANPL</name>
<feature type="domain" description="DUF6857" evidence="1">
    <location>
        <begin position="2"/>
        <end position="117"/>
    </location>
</feature>
<comment type="caution">
    <text evidence="2">The sequence shown here is derived from an EMBL/GenBank/DDBJ whole genome shotgun (WGS) entry which is preliminary data.</text>
</comment>
<evidence type="ECO:0000313" key="3">
    <source>
        <dbReference type="Proteomes" id="UP000639772"/>
    </source>
</evidence>
<accession>A0A835QP86</accession>
<evidence type="ECO:0000259" key="1">
    <source>
        <dbReference type="Pfam" id="PF21647"/>
    </source>
</evidence>
<organism evidence="2 3">
    <name type="scientific">Vanilla planifolia</name>
    <name type="common">Vanilla</name>
    <dbReference type="NCBI Taxonomy" id="51239"/>
    <lineage>
        <taxon>Eukaryota</taxon>
        <taxon>Viridiplantae</taxon>
        <taxon>Streptophyta</taxon>
        <taxon>Embryophyta</taxon>
        <taxon>Tracheophyta</taxon>
        <taxon>Spermatophyta</taxon>
        <taxon>Magnoliopsida</taxon>
        <taxon>Liliopsida</taxon>
        <taxon>Asparagales</taxon>
        <taxon>Orchidaceae</taxon>
        <taxon>Vanilloideae</taxon>
        <taxon>Vanilleae</taxon>
        <taxon>Vanilla</taxon>
    </lineage>
</organism>
<dbReference type="EMBL" id="JADCNM010000007">
    <property type="protein sequence ID" value="KAG0475258.1"/>
    <property type="molecule type" value="Genomic_DNA"/>
</dbReference>
<evidence type="ECO:0000313" key="2">
    <source>
        <dbReference type="EMBL" id="KAG0475258.1"/>
    </source>
</evidence>
<dbReference type="InterPro" id="IPR049172">
    <property type="entry name" value="DUF6857_pln"/>
</dbReference>
<dbReference type="PANTHER" id="PTHR31928">
    <property type="entry name" value="EXPRESSED PROTEIN"/>
    <property type="match status" value="1"/>
</dbReference>
<gene>
    <name evidence="2" type="ORF">HPP92_014944</name>
</gene>
<dbReference type="PANTHER" id="PTHR31928:SF3">
    <property type="entry name" value="EXPRESSED PROTEIN"/>
    <property type="match status" value="1"/>
</dbReference>
<dbReference type="Pfam" id="PF21647">
    <property type="entry name" value="DUF6857"/>
    <property type="match status" value="1"/>
</dbReference>